<dbReference type="AlphaFoldDB" id="A0A8J7FSQ8"/>
<dbReference type="InterPro" id="IPR039426">
    <property type="entry name" value="TonB-dep_rcpt-like"/>
</dbReference>
<dbReference type="InterPro" id="IPR008969">
    <property type="entry name" value="CarboxyPept-like_regulatory"/>
</dbReference>
<dbReference type="PROSITE" id="PS52016">
    <property type="entry name" value="TONB_DEPENDENT_REC_3"/>
    <property type="match status" value="1"/>
</dbReference>
<dbReference type="Proteomes" id="UP000608754">
    <property type="component" value="Unassembled WGS sequence"/>
</dbReference>
<evidence type="ECO:0000256" key="2">
    <source>
        <dbReference type="ARBA" id="ARBA00022448"/>
    </source>
</evidence>
<dbReference type="GO" id="GO:0009279">
    <property type="term" value="C:cell outer membrane"/>
    <property type="evidence" value="ECO:0007669"/>
    <property type="project" value="UniProtKB-SubCell"/>
</dbReference>
<name>A0A8J7FSQ8_9FLAO</name>
<dbReference type="InterPro" id="IPR023996">
    <property type="entry name" value="TonB-dep_OMP_SusC/RagA"/>
</dbReference>
<comment type="subcellular location">
    <subcellularLocation>
        <location evidence="1 7">Cell outer membrane</location>
        <topology evidence="1 7">Multi-pass membrane protein</topology>
    </subcellularLocation>
</comment>
<dbReference type="Pfam" id="PF07715">
    <property type="entry name" value="Plug"/>
    <property type="match status" value="1"/>
</dbReference>
<dbReference type="NCBIfam" id="TIGR04056">
    <property type="entry name" value="OMP_RagA_SusC"/>
    <property type="match status" value="1"/>
</dbReference>
<comment type="caution">
    <text evidence="10">The sequence shown here is derived from an EMBL/GenBank/DDBJ whole genome shotgun (WGS) entry which is preliminary data.</text>
</comment>
<evidence type="ECO:0000256" key="6">
    <source>
        <dbReference type="ARBA" id="ARBA00023237"/>
    </source>
</evidence>
<gene>
    <name evidence="10" type="ORF">IM532_05915</name>
</gene>
<feature type="signal peptide" evidence="8">
    <location>
        <begin position="1"/>
        <end position="22"/>
    </location>
</feature>
<evidence type="ECO:0000256" key="4">
    <source>
        <dbReference type="ARBA" id="ARBA00022692"/>
    </source>
</evidence>
<evidence type="ECO:0000313" key="10">
    <source>
        <dbReference type="EMBL" id="MBF0596982.1"/>
    </source>
</evidence>
<reference evidence="10" key="1">
    <citation type="submission" date="2020-10" db="EMBL/GenBank/DDBJ databases">
        <authorList>
            <person name="Lu T."/>
            <person name="Wang Q."/>
            <person name="Han X."/>
        </authorList>
    </citation>
    <scope>NUCLEOTIDE SEQUENCE</scope>
    <source>
        <strain evidence="10">WQ 117</strain>
    </source>
</reference>
<dbReference type="EMBL" id="JADGIK010000003">
    <property type="protein sequence ID" value="MBF0596982.1"/>
    <property type="molecule type" value="Genomic_DNA"/>
</dbReference>
<dbReference type="NCBIfam" id="TIGR04057">
    <property type="entry name" value="SusC_RagA_signa"/>
    <property type="match status" value="1"/>
</dbReference>
<accession>A0A8J7FSQ8</accession>
<dbReference type="InterPro" id="IPR012910">
    <property type="entry name" value="Plug_dom"/>
</dbReference>
<evidence type="ECO:0000256" key="8">
    <source>
        <dbReference type="SAM" id="SignalP"/>
    </source>
</evidence>
<proteinExistence type="inferred from homology"/>
<evidence type="ECO:0000256" key="1">
    <source>
        <dbReference type="ARBA" id="ARBA00004571"/>
    </source>
</evidence>
<evidence type="ECO:0000256" key="7">
    <source>
        <dbReference type="PROSITE-ProRule" id="PRU01360"/>
    </source>
</evidence>
<keyword evidence="11" id="KW-1185">Reference proteome</keyword>
<protein>
    <submittedName>
        <fullName evidence="10">SusC/RagA family TonB-linked outer membrane protein</fullName>
    </submittedName>
</protein>
<dbReference type="InterPro" id="IPR036942">
    <property type="entry name" value="Beta-barrel_TonB_sf"/>
</dbReference>
<dbReference type="SUPFAM" id="SSF49464">
    <property type="entry name" value="Carboxypeptidase regulatory domain-like"/>
    <property type="match status" value="1"/>
</dbReference>
<dbReference type="Gene3D" id="2.170.130.10">
    <property type="entry name" value="TonB-dependent receptor, plug domain"/>
    <property type="match status" value="1"/>
</dbReference>
<organism evidence="10 11">
    <name type="scientific">Faecalibacter rhinopitheci</name>
    <dbReference type="NCBI Taxonomy" id="2779678"/>
    <lineage>
        <taxon>Bacteria</taxon>
        <taxon>Pseudomonadati</taxon>
        <taxon>Bacteroidota</taxon>
        <taxon>Flavobacteriia</taxon>
        <taxon>Flavobacteriales</taxon>
        <taxon>Weeksellaceae</taxon>
        <taxon>Faecalibacter</taxon>
    </lineage>
</organism>
<comment type="similarity">
    <text evidence="7">Belongs to the TonB-dependent receptor family.</text>
</comment>
<keyword evidence="2 7" id="KW-0813">Transport</keyword>
<sequence length="998" mass="109751">MRRKLTSLSLLAFLGLGTLAFAQVTGVVNDGNNFPEMDAEVVVKGTDKVAYTDENGKFDIDAKIGDVLIINGKEFVVTSNNLGILKSVSENVDLDEVVITSIFDAPSKSGQTVVTGESLQQFNPTLSVDQMLGGKVSGLTSQAQNGAPGATSNITIRGAMGLGGGNKSPLFVVDGTYMTVTDMNTINPQDIQDVTVLKDASQLAIYGARGANGVIIIKTKSAKRNSKNFSYSSRIGFTEMMKQNDMDVMGSNQLLNYQNDLAQIPGIAGGVARTPEQIANLSKINTDWDDAFFKNGLMTSHYFSMSSNTDGDSQSFSLGYDKNSGAVNYYKGLDRITGTLNMSSRLSDKARYGINVNGSYQTLDEPRDINNGQNAFYSALQNRPFADVYKLDGNGEIIYKPNGDPTFNQSVNAMGYNALDEMYYTKNQTRTFRVYGSAFFEYELAKNLFARTTFGATYRRTQYESFTAPSANLMSILGSGGSKSDQSIDRLDYNWRNELSYIKSFGDHNFRATVASEYIDQSNYSMTLSSQGFPNDKQDVQSLATTKLQSSNTARWAVTRFGYLGSINYDYAKKYFIDGYIRRDGTSLAGLDNKYGTFWGASVGWDIAKEDFLKSSSFFNSLMLKASYGEVGDDSGLARYSNLTLMSLTGTYNNQGIGAPSLNVANPQTTWEINKKLNVGLDFVLLQRRLSGNVSYFKDTRTDFLFNKELPRETGSFTTTINAGELVSSGVEVELNFDVISKKDYSLSLYGTLTKMKYKINDLNGLDELIVSGSVEDMKHINGGAPYQFYMVRFAGINRDNGNAQYYDIDGNITEVYDANDAVALDKSPMPTLTGGFGLNAKFYGFDLNADFVFSAGGYTYNNTYQILTTPTTTNNKAVQADDYWRNPGDVTEFQKLTSAGFRYSDQFLEKSDYINFRSLSLGYSFDNLLKGTGVKGVRVFTQVQNLALWTKFHGNPIVGTASSGYAVAGDSGFIANSYSLFSYPNTRTYTLGLNVNF</sequence>
<evidence type="ECO:0000313" key="11">
    <source>
        <dbReference type="Proteomes" id="UP000608754"/>
    </source>
</evidence>
<evidence type="ECO:0000259" key="9">
    <source>
        <dbReference type="Pfam" id="PF07715"/>
    </source>
</evidence>
<evidence type="ECO:0000256" key="3">
    <source>
        <dbReference type="ARBA" id="ARBA00022452"/>
    </source>
</evidence>
<dbReference type="Gene3D" id="2.40.170.20">
    <property type="entry name" value="TonB-dependent receptor, beta-barrel domain"/>
    <property type="match status" value="1"/>
</dbReference>
<keyword evidence="6 7" id="KW-0998">Cell outer membrane</keyword>
<evidence type="ECO:0000256" key="5">
    <source>
        <dbReference type="ARBA" id="ARBA00023136"/>
    </source>
</evidence>
<keyword evidence="8" id="KW-0732">Signal</keyword>
<feature type="chain" id="PRO_5035195287" evidence="8">
    <location>
        <begin position="23"/>
        <end position="998"/>
    </location>
</feature>
<dbReference type="InterPro" id="IPR023997">
    <property type="entry name" value="TonB-dep_OMP_SusC/RagA_CS"/>
</dbReference>
<keyword evidence="5 7" id="KW-0472">Membrane</keyword>
<dbReference type="InterPro" id="IPR037066">
    <property type="entry name" value="Plug_dom_sf"/>
</dbReference>
<dbReference type="SUPFAM" id="SSF56935">
    <property type="entry name" value="Porins"/>
    <property type="match status" value="1"/>
</dbReference>
<dbReference type="RefSeq" id="WP_194182530.1">
    <property type="nucleotide sequence ID" value="NZ_JADGIK010000003.1"/>
</dbReference>
<keyword evidence="3 7" id="KW-1134">Transmembrane beta strand</keyword>
<feature type="domain" description="TonB-dependent receptor plug" evidence="9">
    <location>
        <begin position="111"/>
        <end position="214"/>
    </location>
</feature>
<keyword evidence="4 7" id="KW-0812">Transmembrane</keyword>